<proteinExistence type="inferred from homology"/>
<dbReference type="SUPFAM" id="SSF52540">
    <property type="entry name" value="P-loop containing nucleoside triphosphate hydrolases"/>
    <property type="match status" value="2"/>
</dbReference>
<dbReference type="NCBIfam" id="NF041496">
    <property type="entry name" value="MobQ"/>
    <property type="match status" value="1"/>
</dbReference>
<dbReference type="EMBL" id="JACIIV010000041">
    <property type="protein sequence ID" value="MBB6229297.1"/>
    <property type="molecule type" value="Genomic_DNA"/>
</dbReference>
<sequence>MAIYHFSAKIISRKAGSSAVASAAYRAAERLHDDRLNRNHDFTNKAGVIHSEVMLPEGAPERLSDRTTLWNEIEAKEKRYDAQLAREVEFSIPREMNETQGVQLARDFVQREFVKRGMVADLNVHWDKAADGSPKPHTHVMLSMRGVGQQGFGNKVADWNDRGLLKDWREAWAAHVNERMAELLLEGRIDHRSYADLGIELEPQHKIGPAASRRPSQGLESERIEDHARIARENGDKIVANPGIALDAITRSQSTFTWRHLATFAFRHSDGKEQFDQVMGAVRASPELVALGKDGRDQERFTSREMIAVEARLERAGDELAGRSEHGVADRHRDAALRAAEGRGLVLSGEQRGAFDHVTGSAGLASVVGYAGSGKSAMLGVAREAWEGQGYTVRGAALSGIAAENLEGGSGIASRTIASLEHAWGQGREQLGPRDVLVVDEAGMIGSRQMERVLSAARDAGAKVVLVGDPEQLQAIEAGAAFRSITERHGAAEITEIRRQREDWQKEATKAFATGRTAEALHAYDAHDMVHAAETREAARAALVDGWDRQRQAEPGSTQIIFTHTNAEVRELNIEARERMRATGDLGADVGVRVERGDRQFATGDRLMFLRNDRGMAVKNGTLGIIEDVTPDRMKVRLDNGRSVAFDVKDYAAVDHGFAATIHKSQGVTVDRAHVLATPGMDRHSTYVGMSRHRDAPALHYGRDDFADQDRLVRALSRERSKDMASDYAKPEQDQVRAFAERREIRFVGSARQVVEKVQAKARGMFDGFRPKPASPDRAEALVGRDPAQGSLGQSRVIERFARATTDIERMKGKGLPVLPYQEQALAKAGDALDQIRPHAARDLASALARNPQLARDAAEGNTGGAARAMAEEQRVRLDPELRADRFVKGWQAMQRGRADLERAGDKEGAERMRGRMETIAGSLHRDPQLESVLQRRAPELGLQIGRDRMVSHELTRSLAIGRERDRGMSR</sequence>
<keyword evidence="2" id="KW-0184">Conjugation</keyword>
<dbReference type="InterPro" id="IPR027417">
    <property type="entry name" value="P-loop_NTPase"/>
</dbReference>
<name>A0A841L9H2_9SPHN</name>
<dbReference type="NCBIfam" id="NF010464">
    <property type="entry name" value="PRK13889.1"/>
    <property type="match status" value="1"/>
</dbReference>
<dbReference type="Pfam" id="PF03389">
    <property type="entry name" value="MobA_MobL"/>
    <property type="match status" value="1"/>
</dbReference>
<dbReference type="Gene3D" id="3.40.50.300">
    <property type="entry name" value="P-loop containing nucleotide triphosphate hydrolases"/>
    <property type="match status" value="2"/>
</dbReference>
<dbReference type="InterPro" id="IPR014136">
    <property type="entry name" value="TraA_Ti"/>
</dbReference>
<organism evidence="4 5">
    <name type="scientific">Polymorphobacter multimanifer</name>
    <dbReference type="NCBI Taxonomy" id="1070431"/>
    <lineage>
        <taxon>Bacteria</taxon>
        <taxon>Pseudomonadati</taxon>
        <taxon>Pseudomonadota</taxon>
        <taxon>Alphaproteobacteria</taxon>
        <taxon>Sphingomonadales</taxon>
        <taxon>Sphingosinicellaceae</taxon>
        <taxon>Polymorphobacter</taxon>
    </lineage>
</organism>
<feature type="domain" description="MobA/MobL protein" evidence="3">
    <location>
        <begin position="18"/>
        <end position="213"/>
    </location>
</feature>
<evidence type="ECO:0000256" key="2">
    <source>
        <dbReference type="ARBA" id="ARBA00022971"/>
    </source>
</evidence>
<evidence type="ECO:0000256" key="1">
    <source>
        <dbReference type="ARBA" id="ARBA00010873"/>
    </source>
</evidence>
<keyword evidence="5" id="KW-1185">Reference proteome</keyword>
<dbReference type="Proteomes" id="UP000538147">
    <property type="component" value="Unassembled WGS sequence"/>
</dbReference>
<comment type="similarity">
    <text evidence="1">Belongs to the MobA/MobL family.</text>
</comment>
<gene>
    <name evidence="4" type="ORF">FHS79_003498</name>
</gene>
<evidence type="ECO:0000313" key="4">
    <source>
        <dbReference type="EMBL" id="MBB6229297.1"/>
    </source>
</evidence>
<dbReference type="NCBIfam" id="TIGR02768">
    <property type="entry name" value="TraA_Ti"/>
    <property type="match status" value="1"/>
</dbReference>
<dbReference type="AlphaFoldDB" id="A0A841L9H2"/>
<dbReference type="RefSeq" id="WP_184202885.1">
    <property type="nucleotide sequence ID" value="NZ_JACIIV010000041.1"/>
</dbReference>
<comment type="caution">
    <text evidence="4">The sequence shown here is derived from an EMBL/GenBank/DDBJ whole genome shotgun (WGS) entry which is preliminary data.</text>
</comment>
<evidence type="ECO:0000259" key="3">
    <source>
        <dbReference type="Pfam" id="PF03389"/>
    </source>
</evidence>
<evidence type="ECO:0000313" key="5">
    <source>
        <dbReference type="Proteomes" id="UP000538147"/>
    </source>
</evidence>
<dbReference type="Pfam" id="PF13604">
    <property type="entry name" value="AAA_30"/>
    <property type="match status" value="1"/>
</dbReference>
<dbReference type="InterPro" id="IPR005053">
    <property type="entry name" value="MobA_MobL"/>
</dbReference>
<accession>A0A841L9H2</accession>
<reference evidence="4 5" key="1">
    <citation type="submission" date="2020-08" db="EMBL/GenBank/DDBJ databases">
        <title>Genomic Encyclopedia of Type Strains, Phase IV (KMG-IV): sequencing the most valuable type-strain genomes for metagenomic binning, comparative biology and taxonomic classification.</title>
        <authorList>
            <person name="Goeker M."/>
        </authorList>
    </citation>
    <scope>NUCLEOTIDE SEQUENCE [LARGE SCALE GENOMIC DNA]</scope>
    <source>
        <strain evidence="4 5">DSM 102189</strain>
    </source>
</reference>
<dbReference type="Gene3D" id="2.30.30.940">
    <property type="match status" value="1"/>
</dbReference>
<dbReference type="CDD" id="cd17933">
    <property type="entry name" value="DEXSc_RecD-like"/>
    <property type="match status" value="1"/>
</dbReference>
<dbReference type="CDD" id="cd18809">
    <property type="entry name" value="SF1_C_RecD"/>
    <property type="match status" value="1"/>
</dbReference>
<dbReference type="Gene3D" id="3.30.930.30">
    <property type="match status" value="1"/>
</dbReference>
<protein>
    <submittedName>
        <fullName evidence="4">Ti-type conjugative transfer relaxase TraA</fullName>
    </submittedName>
</protein>